<dbReference type="RefSeq" id="WP_171049597.1">
    <property type="nucleotide sequence ID" value="NZ_SWDV01000092.1"/>
</dbReference>
<comment type="caution">
    <text evidence="1">The sequence shown here is derived from an EMBL/GenBank/DDBJ whole genome shotgun (WGS) entry which is preliminary data.</text>
</comment>
<organism evidence="1 2">
    <name type="scientific">Pseudomonas nicosulfuronedens</name>
    <dbReference type="NCBI Taxonomy" id="2571105"/>
    <lineage>
        <taxon>Bacteria</taxon>
        <taxon>Pseudomonadati</taxon>
        <taxon>Pseudomonadota</taxon>
        <taxon>Gammaproteobacteria</taxon>
        <taxon>Pseudomonadales</taxon>
        <taxon>Pseudomonadaceae</taxon>
        <taxon>Pseudomonas</taxon>
    </lineage>
</organism>
<dbReference type="AlphaFoldDB" id="A0A5R9QKF4"/>
<keyword evidence="2" id="KW-1185">Reference proteome</keyword>
<evidence type="ECO:0000313" key="1">
    <source>
        <dbReference type="EMBL" id="TLX69654.1"/>
    </source>
</evidence>
<dbReference type="NCBIfam" id="TIGR01643">
    <property type="entry name" value="YD_repeat_2x"/>
    <property type="match status" value="1"/>
</dbReference>
<dbReference type="InterPro" id="IPR031325">
    <property type="entry name" value="RHS_repeat"/>
</dbReference>
<feature type="non-terminal residue" evidence="1">
    <location>
        <position position="1"/>
    </location>
</feature>
<dbReference type="Gene3D" id="2.180.10.10">
    <property type="entry name" value="RHS repeat-associated core"/>
    <property type="match status" value="1"/>
</dbReference>
<accession>A0A5R9QKF4</accession>
<reference evidence="1 2" key="1">
    <citation type="submission" date="2019-04" db="EMBL/GenBank/DDBJ databases">
        <authorList>
            <person name="Li M."/>
        </authorList>
    </citation>
    <scope>NUCLEOTIDE SEQUENCE [LARGE SCALE GENOMIC DNA]</scope>
    <source>
        <strain evidence="1 2">LAM1902</strain>
    </source>
</reference>
<proteinExistence type="predicted"/>
<dbReference type="EMBL" id="SWDV01000092">
    <property type="protein sequence ID" value="TLX69654.1"/>
    <property type="molecule type" value="Genomic_DNA"/>
</dbReference>
<dbReference type="Pfam" id="PF05593">
    <property type="entry name" value="RHS_repeat"/>
    <property type="match status" value="1"/>
</dbReference>
<sequence>IVSIEGEASPNCPYSNSSFTYDARALLTNWVDAKGNLTTYAYNDRGLEISRTEASGTTQARTVTTEWHPSLYLKTKVTEPSRITTYQYDAQGRQIGQIVTPR</sequence>
<gene>
    <name evidence="1" type="ORF">FAS41_30450</name>
</gene>
<protein>
    <submittedName>
        <fullName evidence="1">RHS repeat protein</fullName>
    </submittedName>
</protein>
<evidence type="ECO:0000313" key="2">
    <source>
        <dbReference type="Proteomes" id="UP000306635"/>
    </source>
</evidence>
<dbReference type="Proteomes" id="UP000306635">
    <property type="component" value="Unassembled WGS sequence"/>
</dbReference>
<dbReference type="InterPro" id="IPR006530">
    <property type="entry name" value="YD"/>
</dbReference>
<name>A0A5R9QKF4_9PSED</name>